<keyword evidence="4" id="KW-0479">Metal-binding</keyword>
<dbReference type="GeneID" id="5889427"/>
<evidence type="ECO:0000256" key="2">
    <source>
        <dbReference type="ARBA" id="ARBA00023163"/>
    </source>
</evidence>
<evidence type="ECO:0000313" key="7">
    <source>
        <dbReference type="EMBL" id="EDQ90808.1"/>
    </source>
</evidence>
<dbReference type="KEGG" id="mbr:MONBRDRAFT_23852"/>
<evidence type="ECO:0000256" key="5">
    <source>
        <dbReference type="SAM" id="MobiDB-lite"/>
    </source>
</evidence>
<dbReference type="Gene3D" id="2.130.10.10">
    <property type="entry name" value="YVTN repeat-like/Quinoprotein amine dehydrogenase"/>
    <property type="match status" value="1"/>
</dbReference>
<dbReference type="GO" id="GO:0006383">
    <property type="term" value="P:transcription by RNA polymerase III"/>
    <property type="evidence" value="ECO:0000318"/>
    <property type="project" value="GO_Central"/>
</dbReference>
<keyword evidence="4" id="KW-0862">Zinc</keyword>
<organism evidence="7 8">
    <name type="scientific">Monosiga brevicollis</name>
    <name type="common">Choanoflagellate</name>
    <dbReference type="NCBI Taxonomy" id="81824"/>
    <lineage>
        <taxon>Eukaryota</taxon>
        <taxon>Choanoflagellata</taxon>
        <taxon>Craspedida</taxon>
        <taxon>Salpingoecidae</taxon>
        <taxon>Monosiga</taxon>
    </lineage>
</organism>
<keyword evidence="3" id="KW-0539">Nucleus</keyword>
<dbReference type="STRING" id="81824.A9UV10"/>
<dbReference type="GO" id="GO:0008270">
    <property type="term" value="F:zinc ion binding"/>
    <property type="evidence" value="ECO:0007669"/>
    <property type="project" value="UniProtKB-KW"/>
</dbReference>
<dbReference type="AlphaFoldDB" id="A9UV10"/>
<dbReference type="InterPro" id="IPR052416">
    <property type="entry name" value="GTF3C_component"/>
</dbReference>
<feature type="region of interest" description="Disordered" evidence="5">
    <location>
        <begin position="300"/>
        <end position="372"/>
    </location>
</feature>
<keyword evidence="4" id="KW-0863">Zinc-finger</keyword>
<dbReference type="SUPFAM" id="SSF50978">
    <property type="entry name" value="WD40 repeat-like"/>
    <property type="match status" value="1"/>
</dbReference>
<name>A9UV10_MONBE</name>
<feature type="compositionally biased region" description="Low complexity" evidence="5">
    <location>
        <begin position="384"/>
        <end position="403"/>
    </location>
</feature>
<evidence type="ECO:0000256" key="4">
    <source>
        <dbReference type="PROSITE-ProRule" id="PRU00042"/>
    </source>
</evidence>
<dbReference type="InterPro" id="IPR036322">
    <property type="entry name" value="WD40_repeat_dom_sf"/>
</dbReference>
<reference evidence="7 8" key="1">
    <citation type="journal article" date="2008" name="Nature">
        <title>The genome of the choanoflagellate Monosiga brevicollis and the origin of metazoans.</title>
        <authorList>
            <consortium name="JGI Sequencing"/>
            <person name="King N."/>
            <person name="Westbrook M.J."/>
            <person name="Young S.L."/>
            <person name="Kuo A."/>
            <person name="Abedin M."/>
            <person name="Chapman J."/>
            <person name="Fairclough S."/>
            <person name="Hellsten U."/>
            <person name="Isogai Y."/>
            <person name="Letunic I."/>
            <person name="Marr M."/>
            <person name="Pincus D."/>
            <person name="Putnam N."/>
            <person name="Rokas A."/>
            <person name="Wright K.J."/>
            <person name="Zuzow R."/>
            <person name="Dirks W."/>
            <person name="Good M."/>
            <person name="Goodstein D."/>
            <person name="Lemons D."/>
            <person name="Li W."/>
            <person name="Lyons J.B."/>
            <person name="Morris A."/>
            <person name="Nichols S."/>
            <person name="Richter D.J."/>
            <person name="Salamov A."/>
            <person name="Bork P."/>
            <person name="Lim W.A."/>
            <person name="Manning G."/>
            <person name="Miller W.T."/>
            <person name="McGinnis W."/>
            <person name="Shapiro H."/>
            <person name="Tjian R."/>
            <person name="Grigoriev I.V."/>
            <person name="Rokhsar D."/>
        </authorList>
    </citation>
    <scope>NUCLEOTIDE SEQUENCE [LARGE SCALE GENOMIC DNA]</scope>
    <source>
        <strain evidence="8">MX1 / ATCC 50154</strain>
    </source>
</reference>
<feature type="domain" description="C2H2-type" evidence="6">
    <location>
        <begin position="103"/>
        <end position="133"/>
    </location>
</feature>
<sequence length="1147" mass="123992">MDSVGKAFPQPEPIPQNHPTPTASFEDDVALSDASFAADKDSPKRKDRRAHPYICDVDGCGKVYQARKRPYPALMMCRRAFGISQGSGLSQATAHNVNNGKAYICENCQRSFTAPQGLEYHRKKKVCHRKEQRKQEIKEIEDKAGPKGKRGGRRKRVTTRPIDADEDGTIQPRPETMLSNNVLMMQSHVPMGYGMAPMGHTPPDQPPMPGALPPEYYSQDMNYHTQVPIISTSTCHKHRHSMSMDIHTHSKPPRIHLSMATRYHLQCRLMAITLSGKGEERREPEIFVHVDMVPHSGLQPPIALSSDGLHPQDSSLQPQTSSIPAEAMPLDAGTADAGDNDAPLPLPSGLHPATSLGGSTGVGMPPEAPTHAVGVPTTAVLASQSNPAHHSAAPAPMSLPPASMVEADRRGAEELAPAAVSMSSSTTAAASMGTSLPMGGPIPVGLGGTASSSAKRSRRQRRSKSEQNVNRHGPYEFMPPLRFVADYNESLHQCESEWEQARNEMTSFDHIYGGWQANNKLYVAVSIEETVAMAEAARAMHITMYASEVVSLNPHQCVVADDATHPPALAINMAANCHCAAWIPNDDADADSQILAVVCTLKGEDAEIPAVETAMGQSFLQLWRVNLKGQQKGANLEACMIIDSLVLDLKFHPNPGAAAQDPGSCARIGLLACALSNGRVVVFSIPNTSELVQHVNTNTLWDRISVYRMFPVMELVASTYPPLSIDWVADRLVAACHDGYVGLWTFNPQTPVSTDPAVTVRQDPTALKQVTSASCTCVSIHPLKPNLVVTSGTECRVRLALHKLMILPPHQRCISYVLVNDNYTQVWDTSTGPFIMKWEYDTSPQPFKWWKLTAGWHFHRETPIIGGSERVIRMCHNNKIGSPVLKTLGESHTLSVSQPWGVLVAAGLHNAIQFVKLPKGDTPLPDPRSYMSAASELCFVYGTNMDGTQLADDSDHAVFRLFLMKEDKYPLQVVPSDVQRVAEVTMCPNLGASSYCAVAMAQGALFIVDSKRVVESLLTSLNNQPPSNAKKASRTKNKGVVLQAPSAPSYPYRGLAPMHGSAAPPPAMMVSREMKYGASPMASYSYAHGYGLAHPNMHLGPPGTMVYDQPITSAHAVPHQPVPMATAAAAAAAAAAVAARSQPSSSA</sequence>
<evidence type="ECO:0000313" key="8">
    <source>
        <dbReference type="Proteomes" id="UP000001357"/>
    </source>
</evidence>
<dbReference type="PROSITE" id="PS50157">
    <property type="entry name" value="ZINC_FINGER_C2H2_2"/>
    <property type="match status" value="1"/>
</dbReference>
<evidence type="ECO:0000259" key="6">
    <source>
        <dbReference type="PROSITE" id="PS50157"/>
    </source>
</evidence>
<feature type="compositionally biased region" description="Basic and acidic residues" evidence="5">
    <location>
        <begin position="133"/>
        <end position="145"/>
    </location>
</feature>
<keyword evidence="2" id="KW-0804">Transcription</keyword>
<dbReference type="PANTHER" id="PTHR15052">
    <property type="entry name" value="RNA POLYMERASE III TRANSCRIPTION INITIATION FACTOR COMPLEX SUBUNIT"/>
    <property type="match status" value="1"/>
</dbReference>
<evidence type="ECO:0000256" key="3">
    <source>
        <dbReference type="ARBA" id="ARBA00023242"/>
    </source>
</evidence>
<feature type="region of interest" description="Disordered" evidence="5">
    <location>
        <begin position="1"/>
        <end position="48"/>
    </location>
</feature>
<feature type="compositionally biased region" description="Low complexity" evidence="5">
    <location>
        <begin position="331"/>
        <end position="342"/>
    </location>
</feature>
<feature type="compositionally biased region" description="Basic residues" evidence="5">
    <location>
        <begin position="146"/>
        <end position="158"/>
    </location>
</feature>
<dbReference type="InParanoid" id="A9UV10"/>
<feature type="region of interest" description="Disordered" evidence="5">
    <location>
        <begin position="384"/>
        <end position="475"/>
    </location>
</feature>
<proteinExistence type="predicted"/>
<feature type="region of interest" description="Disordered" evidence="5">
    <location>
        <begin position="131"/>
        <end position="174"/>
    </location>
</feature>
<dbReference type="InterPro" id="IPR015943">
    <property type="entry name" value="WD40/YVTN_repeat-like_dom_sf"/>
</dbReference>
<dbReference type="PANTHER" id="PTHR15052:SF2">
    <property type="entry name" value="GENERAL TRANSCRIPTION FACTOR 3C POLYPEPTIDE 2"/>
    <property type="match status" value="1"/>
</dbReference>
<dbReference type="EMBL" id="CH991546">
    <property type="protein sequence ID" value="EDQ90808.1"/>
    <property type="molecule type" value="Genomic_DNA"/>
</dbReference>
<feature type="compositionally biased region" description="Polar residues" evidence="5">
    <location>
        <begin position="312"/>
        <end position="323"/>
    </location>
</feature>
<dbReference type="GO" id="GO:0005634">
    <property type="term" value="C:nucleus"/>
    <property type="evidence" value="ECO:0007669"/>
    <property type="project" value="UniProtKB-SubCell"/>
</dbReference>
<dbReference type="GO" id="GO:0000127">
    <property type="term" value="C:transcription factor TFIIIC complex"/>
    <property type="evidence" value="ECO:0000318"/>
    <property type="project" value="GO_Central"/>
</dbReference>
<dbReference type="Proteomes" id="UP000001357">
    <property type="component" value="Unassembled WGS sequence"/>
</dbReference>
<dbReference type="RefSeq" id="XP_001744105.1">
    <property type="nucleotide sequence ID" value="XM_001744053.1"/>
</dbReference>
<comment type="subcellular location">
    <subcellularLocation>
        <location evidence="1">Nucleus</location>
    </subcellularLocation>
</comment>
<protein>
    <recommendedName>
        <fullName evidence="6">C2H2-type domain-containing protein</fullName>
    </recommendedName>
</protein>
<evidence type="ECO:0000256" key="1">
    <source>
        <dbReference type="ARBA" id="ARBA00004123"/>
    </source>
</evidence>
<feature type="compositionally biased region" description="Low complexity" evidence="5">
    <location>
        <begin position="416"/>
        <end position="435"/>
    </location>
</feature>
<gene>
    <name evidence="7" type="ORF">MONBRDRAFT_23852</name>
</gene>
<dbReference type="InterPro" id="IPR013087">
    <property type="entry name" value="Znf_C2H2_type"/>
</dbReference>
<accession>A9UV10</accession>
<keyword evidence="8" id="KW-1185">Reference proteome</keyword>